<dbReference type="InterPro" id="IPR013525">
    <property type="entry name" value="ABC2_TM"/>
</dbReference>
<keyword evidence="2" id="KW-0813">Transport</keyword>
<proteinExistence type="predicted"/>
<accession>A0A2Z6NVU5</accession>
<evidence type="ECO:0000256" key="5">
    <source>
        <dbReference type="ARBA" id="ARBA00023136"/>
    </source>
</evidence>
<feature type="transmembrane region" description="Helical" evidence="6">
    <location>
        <begin position="183"/>
        <end position="200"/>
    </location>
</feature>
<dbReference type="Pfam" id="PF01061">
    <property type="entry name" value="ABC2_membrane"/>
    <property type="match status" value="1"/>
</dbReference>
<dbReference type="Proteomes" id="UP000242715">
    <property type="component" value="Unassembled WGS sequence"/>
</dbReference>
<dbReference type="PANTHER" id="PTHR48041:SF135">
    <property type="entry name" value="ABC TRANSPORTER G FAMILY MEMBER 26"/>
    <property type="match status" value="1"/>
</dbReference>
<name>A0A2Z6NVU5_TRISU</name>
<feature type="transmembrane region" description="Helical" evidence="6">
    <location>
        <begin position="73"/>
        <end position="93"/>
    </location>
</feature>
<keyword evidence="4 6" id="KW-1133">Transmembrane helix</keyword>
<evidence type="ECO:0000313" key="8">
    <source>
        <dbReference type="EMBL" id="GAU34107.1"/>
    </source>
</evidence>
<evidence type="ECO:0000256" key="6">
    <source>
        <dbReference type="SAM" id="Phobius"/>
    </source>
</evidence>
<organism evidence="8 9">
    <name type="scientific">Trifolium subterraneum</name>
    <name type="common">Subterranean clover</name>
    <dbReference type="NCBI Taxonomy" id="3900"/>
    <lineage>
        <taxon>Eukaryota</taxon>
        <taxon>Viridiplantae</taxon>
        <taxon>Streptophyta</taxon>
        <taxon>Embryophyta</taxon>
        <taxon>Tracheophyta</taxon>
        <taxon>Spermatophyta</taxon>
        <taxon>Magnoliopsida</taxon>
        <taxon>eudicotyledons</taxon>
        <taxon>Gunneridae</taxon>
        <taxon>Pentapetalae</taxon>
        <taxon>rosids</taxon>
        <taxon>fabids</taxon>
        <taxon>Fabales</taxon>
        <taxon>Fabaceae</taxon>
        <taxon>Papilionoideae</taxon>
        <taxon>50 kb inversion clade</taxon>
        <taxon>NPAAA clade</taxon>
        <taxon>Hologalegina</taxon>
        <taxon>IRL clade</taxon>
        <taxon>Trifolieae</taxon>
        <taxon>Trifolium</taxon>
    </lineage>
</organism>
<comment type="subcellular location">
    <subcellularLocation>
        <location evidence="1">Membrane</location>
        <topology evidence="1">Multi-pass membrane protein</topology>
    </subcellularLocation>
</comment>
<reference evidence="9" key="1">
    <citation type="journal article" date="2017" name="Front. Plant Sci.">
        <title>Climate Clever Clovers: New Paradigm to Reduce the Environmental Footprint of Ruminants by Breeding Low Methanogenic Forages Utilizing Haplotype Variation.</title>
        <authorList>
            <person name="Kaur P."/>
            <person name="Appels R."/>
            <person name="Bayer P.E."/>
            <person name="Keeble-Gagnere G."/>
            <person name="Wang J."/>
            <person name="Hirakawa H."/>
            <person name="Shirasawa K."/>
            <person name="Vercoe P."/>
            <person name="Stefanova K."/>
            <person name="Durmic Z."/>
            <person name="Nichols P."/>
            <person name="Revell C."/>
            <person name="Isobe S.N."/>
            <person name="Edwards D."/>
            <person name="Erskine W."/>
        </authorList>
    </citation>
    <scope>NUCLEOTIDE SEQUENCE [LARGE SCALE GENOMIC DNA]</scope>
    <source>
        <strain evidence="9">cv. Daliak</strain>
    </source>
</reference>
<keyword evidence="5 6" id="KW-0472">Membrane</keyword>
<gene>
    <name evidence="8" type="ORF">TSUD_256030</name>
</gene>
<dbReference type="OrthoDB" id="66620at2759"/>
<keyword evidence="3 6" id="KW-0812">Transmembrane</keyword>
<dbReference type="EMBL" id="DF973546">
    <property type="protein sequence ID" value="GAU34107.1"/>
    <property type="molecule type" value="Genomic_DNA"/>
</dbReference>
<keyword evidence="9" id="KW-1185">Reference proteome</keyword>
<dbReference type="GO" id="GO:0140359">
    <property type="term" value="F:ABC-type transporter activity"/>
    <property type="evidence" value="ECO:0007669"/>
    <property type="project" value="InterPro"/>
</dbReference>
<evidence type="ECO:0000313" key="9">
    <source>
        <dbReference type="Proteomes" id="UP000242715"/>
    </source>
</evidence>
<evidence type="ECO:0000256" key="1">
    <source>
        <dbReference type="ARBA" id="ARBA00004141"/>
    </source>
</evidence>
<evidence type="ECO:0000256" key="4">
    <source>
        <dbReference type="ARBA" id="ARBA00022989"/>
    </source>
</evidence>
<dbReference type="AlphaFoldDB" id="A0A2Z6NVU5"/>
<evidence type="ECO:0000256" key="2">
    <source>
        <dbReference type="ARBA" id="ARBA00022448"/>
    </source>
</evidence>
<feature type="domain" description="ABC-2 type transporter transmembrane" evidence="7">
    <location>
        <begin position="61"/>
        <end position="201"/>
    </location>
</feature>
<evidence type="ECO:0000256" key="3">
    <source>
        <dbReference type="ARBA" id="ARBA00022692"/>
    </source>
</evidence>
<evidence type="ECO:0000259" key="7">
    <source>
        <dbReference type="Pfam" id="PF01061"/>
    </source>
</evidence>
<feature type="transmembrane region" description="Helical" evidence="6">
    <location>
        <begin position="113"/>
        <end position="139"/>
    </location>
</feature>
<dbReference type="PANTHER" id="PTHR48041">
    <property type="entry name" value="ABC TRANSPORTER G FAMILY MEMBER 28"/>
    <property type="match status" value="1"/>
</dbReference>
<dbReference type="InterPro" id="IPR050352">
    <property type="entry name" value="ABCG_transporters"/>
</dbReference>
<dbReference type="GO" id="GO:0016020">
    <property type="term" value="C:membrane"/>
    <property type="evidence" value="ECO:0007669"/>
    <property type="project" value="UniProtKB-SubCell"/>
</dbReference>
<feature type="transmembrane region" description="Helical" evidence="6">
    <location>
        <begin position="145"/>
        <end position="162"/>
    </location>
</feature>
<sequence length="208" mass="23402">MENLRENEIEDNMSMSPPSVGSMQIAGTNGFGHSMELMSQAYLLNRYSEIDIQVQDSSFNQDPPLPVYLKVGLMFYICIFWTSTCIFGAVYVFPFEKVYLRKERKADMYRLSVYYASSTLCDMMAHVMYPTIFMLIVYFMAGFKNTAACFFLTLFVILLIAITSQGAGELFGAAVMSIQRAGMVASLILMLFLLTGGYYVQDGMPNCA</sequence>
<protein>
    <recommendedName>
        <fullName evidence="7">ABC-2 type transporter transmembrane domain-containing protein</fullName>
    </recommendedName>
</protein>